<dbReference type="RefSeq" id="WP_031051334.1">
    <property type="nucleotide sequence ID" value="NZ_JBHSPX010000015.1"/>
</dbReference>
<sequence>MRYRIKAVSGAVAGAALLLAQAGTAMGDPGGRPAAPGKGDFRIASAADGRCLAPRAAKGMLDLSLITCGSQGATDVFALKPHAERFQLRSDAKKGCLGINPGRKLMFPSCSLKQMTDWTFTKHGAGYQIRRPGTDPSRGQLRGEVRHDCVTEVIDRKKGDRVSLKPCSDKDPLQIWKLTEVRQAAAPQQQTPQQQDPVQQPQNGKAGPAKPEPGHHDAAKPDPAKPDAMKPEPGHHEATKPEPAKPEPGHHESGHHEGAKPDPAKPEPAKPEPAKPEPGHHDAAQQQPGHHDAAKQQPGHHEAAKPDGAQPQATAPAAGKPQVAKPAGT</sequence>
<accession>A0ABW1MVE3</accession>
<comment type="caution">
    <text evidence="4">The sequence shown here is derived from an EMBL/GenBank/DDBJ whole genome shotgun (WGS) entry which is preliminary data.</text>
</comment>
<dbReference type="PROSITE" id="PS50231">
    <property type="entry name" value="RICIN_B_LECTIN"/>
    <property type="match status" value="1"/>
</dbReference>
<evidence type="ECO:0000259" key="3">
    <source>
        <dbReference type="SMART" id="SM00458"/>
    </source>
</evidence>
<evidence type="ECO:0000313" key="4">
    <source>
        <dbReference type="EMBL" id="MFC6067819.1"/>
    </source>
</evidence>
<dbReference type="InterPro" id="IPR035992">
    <property type="entry name" value="Ricin_B-like_lectins"/>
</dbReference>
<feature type="chain" id="PRO_5046125059" description="Ricin B lectin domain-containing protein" evidence="2">
    <location>
        <begin position="28"/>
        <end position="329"/>
    </location>
</feature>
<feature type="compositionally biased region" description="Basic and acidic residues" evidence="1">
    <location>
        <begin position="212"/>
        <end position="305"/>
    </location>
</feature>
<dbReference type="InterPro" id="IPR000772">
    <property type="entry name" value="Ricin_B_lectin"/>
</dbReference>
<dbReference type="SMART" id="SM00458">
    <property type="entry name" value="RICIN"/>
    <property type="match status" value="1"/>
</dbReference>
<reference evidence="5" key="1">
    <citation type="journal article" date="2019" name="Int. J. Syst. Evol. Microbiol.">
        <title>The Global Catalogue of Microorganisms (GCM) 10K type strain sequencing project: providing services to taxonomists for standard genome sequencing and annotation.</title>
        <authorList>
            <consortium name="The Broad Institute Genomics Platform"/>
            <consortium name="The Broad Institute Genome Sequencing Center for Infectious Disease"/>
            <person name="Wu L."/>
            <person name="Ma J."/>
        </authorList>
    </citation>
    <scope>NUCLEOTIDE SEQUENCE [LARGE SCALE GENOMIC DNA]</scope>
    <source>
        <strain evidence="5">CGMCC 1.15180</strain>
    </source>
</reference>
<feature type="signal peptide" evidence="2">
    <location>
        <begin position="1"/>
        <end position="27"/>
    </location>
</feature>
<feature type="compositionally biased region" description="Low complexity" evidence="1">
    <location>
        <begin position="183"/>
        <end position="202"/>
    </location>
</feature>
<organism evidence="4 5">
    <name type="scientific">Streptomyces ochraceiscleroticus</name>
    <dbReference type="NCBI Taxonomy" id="47761"/>
    <lineage>
        <taxon>Bacteria</taxon>
        <taxon>Bacillati</taxon>
        <taxon>Actinomycetota</taxon>
        <taxon>Actinomycetes</taxon>
        <taxon>Kitasatosporales</taxon>
        <taxon>Streptomycetaceae</taxon>
        <taxon>Streptomyces</taxon>
    </lineage>
</organism>
<dbReference type="EMBL" id="JBHSPX010000015">
    <property type="protein sequence ID" value="MFC6067819.1"/>
    <property type="molecule type" value="Genomic_DNA"/>
</dbReference>
<evidence type="ECO:0000313" key="5">
    <source>
        <dbReference type="Proteomes" id="UP001596139"/>
    </source>
</evidence>
<evidence type="ECO:0000256" key="1">
    <source>
        <dbReference type="SAM" id="MobiDB-lite"/>
    </source>
</evidence>
<feature type="domain" description="Ricin B lectin" evidence="3">
    <location>
        <begin position="38"/>
        <end position="179"/>
    </location>
</feature>
<keyword evidence="2" id="KW-0732">Signal</keyword>
<feature type="compositionally biased region" description="Low complexity" evidence="1">
    <location>
        <begin position="309"/>
        <end position="322"/>
    </location>
</feature>
<gene>
    <name evidence="4" type="ORF">ACFP4F_35460</name>
</gene>
<dbReference type="Proteomes" id="UP001596139">
    <property type="component" value="Unassembled WGS sequence"/>
</dbReference>
<keyword evidence="5" id="KW-1185">Reference proteome</keyword>
<evidence type="ECO:0000256" key="2">
    <source>
        <dbReference type="SAM" id="SignalP"/>
    </source>
</evidence>
<proteinExistence type="predicted"/>
<protein>
    <recommendedName>
        <fullName evidence="3">Ricin B lectin domain-containing protein</fullName>
    </recommendedName>
</protein>
<dbReference type="SUPFAM" id="SSF50370">
    <property type="entry name" value="Ricin B-like lectins"/>
    <property type="match status" value="1"/>
</dbReference>
<name>A0ABW1MVE3_9ACTN</name>
<feature type="region of interest" description="Disordered" evidence="1">
    <location>
        <begin position="182"/>
        <end position="329"/>
    </location>
</feature>
<dbReference type="Gene3D" id="2.80.10.50">
    <property type="match status" value="1"/>
</dbReference>